<dbReference type="SMART" id="SM00342">
    <property type="entry name" value="HTH_ARAC"/>
    <property type="match status" value="1"/>
</dbReference>
<name>A0A1L5NXU2_9HYPH</name>
<feature type="domain" description="HTH araC/xylS-type" evidence="4">
    <location>
        <begin position="198"/>
        <end position="295"/>
    </location>
</feature>
<dbReference type="PANTHER" id="PTHR43436">
    <property type="entry name" value="ARAC-FAMILY TRANSCRIPTIONAL REGULATOR"/>
    <property type="match status" value="1"/>
</dbReference>
<dbReference type="Pfam" id="PF12852">
    <property type="entry name" value="Cupin_6"/>
    <property type="match status" value="1"/>
</dbReference>
<dbReference type="SUPFAM" id="SSF46689">
    <property type="entry name" value="Homeodomain-like"/>
    <property type="match status" value="2"/>
</dbReference>
<dbReference type="Proteomes" id="UP000184749">
    <property type="component" value="Plasmid pRgalIE4872d"/>
</dbReference>
<dbReference type="PANTHER" id="PTHR43436:SF2">
    <property type="entry name" value="ARAC_XYLS FAMILY TRANSCRIPTIONAL REGULATOR"/>
    <property type="match status" value="1"/>
</dbReference>
<dbReference type="EMBL" id="CP017105">
    <property type="protein sequence ID" value="APO72720.1"/>
    <property type="molecule type" value="Genomic_DNA"/>
</dbReference>
<accession>A0A1L5NXU2</accession>
<keyword evidence="3" id="KW-0804">Transcription</keyword>
<evidence type="ECO:0000313" key="6">
    <source>
        <dbReference type="Proteomes" id="UP000184749"/>
    </source>
</evidence>
<proteinExistence type="predicted"/>
<dbReference type="GO" id="GO:0043565">
    <property type="term" value="F:sequence-specific DNA binding"/>
    <property type="evidence" value="ECO:0007669"/>
    <property type="project" value="InterPro"/>
</dbReference>
<dbReference type="InterPro" id="IPR009057">
    <property type="entry name" value="Homeodomain-like_sf"/>
</dbReference>
<evidence type="ECO:0000256" key="2">
    <source>
        <dbReference type="ARBA" id="ARBA00023125"/>
    </source>
</evidence>
<dbReference type="AlphaFoldDB" id="A0A1L5NXU2"/>
<dbReference type="Gene3D" id="1.10.10.60">
    <property type="entry name" value="Homeodomain-like"/>
    <property type="match status" value="2"/>
</dbReference>
<keyword evidence="1" id="KW-0805">Transcription regulation</keyword>
<keyword evidence="2" id="KW-0238">DNA-binding</keyword>
<dbReference type="InterPro" id="IPR032783">
    <property type="entry name" value="AraC_lig"/>
</dbReference>
<dbReference type="InterPro" id="IPR018060">
    <property type="entry name" value="HTH_AraC"/>
</dbReference>
<evidence type="ECO:0000256" key="1">
    <source>
        <dbReference type="ARBA" id="ARBA00023015"/>
    </source>
</evidence>
<protein>
    <submittedName>
        <fullName evidence="5">AraC family transcriptional regulator protein</fullName>
    </submittedName>
</protein>
<sequence>MTDPVAEVVSLLKPSPSISKLVTGGGQWLVERTELGSPFYCAVVEGHCRMTITGREPMLLAVGDFVLVPEIFSFTMSSLEPPPRGACAQRLETSPGVFRLGDPEAPAEIKAMVGHCAFGSDDKALLVSLLPEVIHVRGEERLMMLVRMINDETRADRTAREMVLHRLLEVLLIEALRSTASAVAPPGLLRGMADPLLAPTLRRIHADPGRSMTVETLARDAAMSRSTFFDRFRREVGVAPMEYATGWRMALAKEFLRKDVATAEIAQRVGYGSASAFSVAFSRHVGMPPGAYSRESAIALRD</sequence>
<dbReference type="PROSITE" id="PS01124">
    <property type="entry name" value="HTH_ARAC_FAMILY_2"/>
    <property type="match status" value="1"/>
</dbReference>
<dbReference type="GO" id="GO:0003700">
    <property type="term" value="F:DNA-binding transcription factor activity"/>
    <property type="evidence" value="ECO:0007669"/>
    <property type="project" value="InterPro"/>
</dbReference>
<reference evidence="5 6" key="1">
    <citation type="submission" date="2016-09" db="EMBL/GenBank/DDBJ databases">
        <title>The complete genome sequences of Rhizobium gallicum, symbiovars gallicum and phaseoli, symbionts associated to common bean (Phaseolus vulgaris).</title>
        <authorList>
            <person name="Bustos P."/>
            <person name="Santamaria R.I."/>
            <person name="Perez-Carrascal O.M."/>
            <person name="Juarez S."/>
            <person name="Lozano L."/>
            <person name="Martinez-Flores I."/>
            <person name="Martinez-Romero E."/>
            <person name="Cevallos M."/>
            <person name="Romero D."/>
            <person name="Davila G."/>
            <person name="Gonzalez V."/>
        </authorList>
    </citation>
    <scope>NUCLEOTIDE SEQUENCE [LARGE SCALE GENOMIC DNA]</scope>
    <source>
        <strain evidence="5 6">IE4872</strain>
        <plasmid evidence="6">prgalie4872d</plasmid>
    </source>
</reference>
<evidence type="ECO:0000313" key="5">
    <source>
        <dbReference type="EMBL" id="APO72720.1"/>
    </source>
</evidence>
<keyword evidence="5" id="KW-0614">Plasmid</keyword>
<organism evidence="5 6">
    <name type="scientific">Rhizobium gallicum</name>
    <dbReference type="NCBI Taxonomy" id="56730"/>
    <lineage>
        <taxon>Bacteria</taxon>
        <taxon>Pseudomonadati</taxon>
        <taxon>Pseudomonadota</taxon>
        <taxon>Alphaproteobacteria</taxon>
        <taxon>Hyphomicrobiales</taxon>
        <taxon>Rhizobiaceae</taxon>
        <taxon>Rhizobium/Agrobacterium group</taxon>
        <taxon>Rhizobium</taxon>
    </lineage>
</organism>
<evidence type="ECO:0000259" key="4">
    <source>
        <dbReference type="PROSITE" id="PS01124"/>
    </source>
</evidence>
<dbReference type="RefSeq" id="WP_074072855.1">
    <property type="nucleotide sequence ID" value="NZ_CP017105.1"/>
</dbReference>
<gene>
    <name evidence="5" type="ORF">IE4872_PD02209</name>
</gene>
<geneLocation type="plasmid" evidence="6">
    <name>prgalie4872d</name>
</geneLocation>
<evidence type="ECO:0000256" key="3">
    <source>
        <dbReference type="ARBA" id="ARBA00023163"/>
    </source>
</evidence>
<dbReference type="OrthoDB" id="9783876at2"/>
<dbReference type="Pfam" id="PF12833">
    <property type="entry name" value="HTH_18"/>
    <property type="match status" value="1"/>
</dbReference>